<evidence type="ECO:0000313" key="3">
    <source>
        <dbReference type="WBParaSite" id="BPAG_0000738101-mRNA-1"/>
    </source>
</evidence>
<evidence type="ECO:0000313" key="1">
    <source>
        <dbReference type="EMBL" id="VDN88531.1"/>
    </source>
</evidence>
<reference evidence="3" key="1">
    <citation type="submission" date="2017-02" db="UniProtKB">
        <authorList>
            <consortium name="WormBaseParasite"/>
        </authorList>
    </citation>
    <scope>IDENTIFICATION</scope>
</reference>
<dbReference type="EMBL" id="UZAD01008188">
    <property type="protein sequence ID" value="VDN88531.1"/>
    <property type="molecule type" value="Genomic_DNA"/>
</dbReference>
<keyword evidence="2" id="KW-1185">Reference proteome</keyword>
<name>A0A0N4TGP3_BRUPA</name>
<protein>
    <submittedName>
        <fullName evidence="3">HTH_48 domain-containing protein</fullName>
    </submittedName>
</protein>
<evidence type="ECO:0000313" key="2">
    <source>
        <dbReference type="Proteomes" id="UP000278627"/>
    </source>
</evidence>
<dbReference type="WBParaSite" id="BPAG_0000738101-mRNA-1">
    <property type="protein sequence ID" value="BPAG_0000738101-mRNA-1"/>
    <property type="gene ID" value="BPAG_0000738101"/>
</dbReference>
<dbReference type="AlphaFoldDB" id="A0A0N4TGP3"/>
<reference evidence="1 2" key="2">
    <citation type="submission" date="2018-11" db="EMBL/GenBank/DDBJ databases">
        <authorList>
            <consortium name="Pathogen Informatics"/>
        </authorList>
    </citation>
    <scope>NUCLEOTIDE SEQUENCE [LARGE SCALE GENOMIC DNA]</scope>
</reference>
<sequence length="120" mass="13747">MGNLCFVKLSSLNISKFYLEIYQDLFQAKNNASSDNRDKPLLAVKPSSVKDIAARFDRKTFQVKTCWLSRISCSPHPSVFKEKAKSISVLLKHSRLMLSIERDELSSLCKDSQHEVIFFC</sequence>
<organism evidence="3">
    <name type="scientific">Brugia pahangi</name>
    <name type="common">Filarial nematode worm</name>
    <dbReference type="NCBI Taxonomy" id="6280"/>
    <lineage>
        <taxon>Eukaryota</taxon>
        <taxon>Metazoa</taxon>
        <taxon>Ecdysozoa</taxon>
        <taxon>Nematoda</taxon>
        <taxon>Chromadorea</taxon>
        <taxon>Rhabditida</taxon>
        <taxon>Spirurina</taxon>
        <taxon>Spiruromorpha</taxon>
        <taxon>Filarioidea</taxon>
        <taxon>Onchocercidae</taxon>
        <taxon>Brugia</taxon>
    </lineage>
</organism>
<gene>
    <name evidence="1" type="ORF">BPAG_LOCUS7345</name>
</gene>
<accession>A0A0N4TGP3</accession>
<proteinExistence type="predicted"/>
<dbReference type="Proteomes" id="UP000278627">
    <property type="component" value="Unassembled WGS sequence"/>
</dbReference>